<name>R7Q6Q3_CHOCR</name>
<keyword evidence="2" id="KW-1185">Reference proteome</keyword>
<reference evidence="2" key="1">
    <citation type="journal article" date="2013" name="Proc. Natl. Acad. Sci. U.S.A.">
        <title>Genome structure and metabolic features in the red seaweed Chondrus crispus shed light on evolution of the Archaeplastida.</title>
        <authorList>
            <person name="Collen J."/>
            <person name="Porcel B."/>
            <person name="Carre W."/>
            <person name="Ball S.G."/>
            <person name="Chaparro C."/>
            <person name="Tonon T."/>
            <person name="Barbeyron T."/>
            <person name="Michel G."/>
            <person name="Noel B."/>
            <person name="Valentin K."/>
            <person name="Elias M."/>
            <person name="Artiguenave F."/>
            <person name="Arun A."/>
            <person name="Aury J.M."/>
            <person name="Barbosa-Neto J.F."/>
            <person name="Bothwell J.H."/>
            <person name="Bouget F.Y."/>
            <person name="Brillet L."/>
            <person name="Cabello-Hurtado F."/>
            <person name="Capella-Gutierrez S."/>
            <person name="Charrier B."/>
            <person name="Cladiere L."/>
            <person name="Cock J.M."/>
            <person name="Coelho S.M."/>
            <person name="Colleoni C."/>
            <person name="Czjzek M."/>
            <person name="Da Silva C."/>
            <person name="Delage L."/>
            <person name="Denoeud F."/>
            <person name="Deschamps P."/>
            <person name="Dittami S.M."/>
            <person name="Gabaldon T."/>
            <person name="Gachon C.M."/>
            <person name="Groisillier A."/>
            <person name="Herve C."/>
            <person name="Jabbari K."/>
            <person name="Katinka M."/>
            <person name="Kloareg B."/>
            <person name="Kowalczyk N."/>
            <person name="Labadie K."/>
            <person name="Leblanc C."/>
            <person name="Lopez P.J."/>
            <person name="McLachlan D.H."/>
            <person name="Meslet-Cladiere L."/>
            <person name="Moustafa A."/>
            <person name="Nehr Z."/>
            <person name="Nyvall Collen P."/>
            <person name="Panaud O."/>
            <person name="Partensky F."/>
            <person name="Poulain J."/>
            <person name="Rensing S.A."/>
            <person name="Rousvoal S."/>
            <person name="Samson G."/>
            <person name="Symeonidi A."/>
            <person name="Weissenbach J."/>
            <person name="Zambounis A."/>
            <person name="Wincker P."/>
            <person name="Boyen C."/>
        </authorList>
    </citation>
    <scope>NUCLEOTIDE SEQUENCE [LARGE SCALE GENOMIC DNA]</scope>
    <source>
        <strain evidence="2">cv. Stackhouse</strain>
    </source>
</reference>
<dbReference type="Proteomes" id="UP000012073">
    <property type="component" value="Unassembled WGS sequence"/>
</dbReference>
<dbReference type="RefSeq" id="XP_005712854.1">
    <property type="nucleotide sequence ID" value="XM_005712797.1"/>
</dbReference>
<organism evidence="1 2">
    <name type="scientific">Chondrus crispus</name>
    <name type="common">Carrageen Irish moss</name>
    <name type="synonym">Polymorpha crispa</name>
    <dbReference type="NCBI Taxonomy" id="2769"/>
    <lineage>
        <taxon>Eukaryota</taxon>
        <taxon>Rhodophyta</taxon>
        <taxon>Florideophyceae</taxon>
        <taxon>Rhodymeniophycidae</taxon>
        <taxon>Gigartinales</taxon>
        <taxon>Gigartinaceae</taxon>
        <taxon>Chondrus</taxon>
    </lineage>
</organism>
<dbReference type="AlphaFoldDB" id="R7Q6Q3"/>
<dbReference type="EMBL" id="HG001632">
    <property type="protein sequence ID" value="CDF33051.1"/>
    <property type="molecule type" value="Genomic_DNA"/>
</dbReference>
<protein>
    <submittedName>
        <fullName evidence="1">Uncharacterized protein</fullName>
    </submittedName>
</protein>
<dbReference type="GeneID" id="17320570"/>
<evidence type="ECO:0000313" key="1">
    <source>
        <dbReference type="EMBL" id="CDF33051.1"/>
    </source>
</evidence>
<proteinExistence type="predicted"/>
<sequence length="95" mass="10561">MLAMFTAFPNSTCRVQSYVFAALWQTTSILHDGYTVQNWSRSHVRSTPHLPPALAKARPRRAAQPASLLCSSQSTQMNVRTIARGSHRYGTQGMP</sequence>
<gene>
    <name evidence="1" type="ORF">CHC_T00001869001</name>
</gene>
<dbReference type="Gramene" id="CDF33051">
    <property type="protein sequence ID" value="CDF33051"/>
    <property type="gene ID" value="CHC_T00001869001"/>
</dbReference>
<evidence type="ECO:0000313" key="2">
    <source>
        <dbReference type="Proteomes" id="UP000012073"/>
    </source>
</evidence>
<dbReference type="KEGG" id="ccp:CHC_T00001869001"/>
<accession>R7Q6Q3</accession>